<feature type="region of interest" description="Disordered" evidence="1">
    <location>
        <begin position="1"/>
        <end position="21"/>
    </location>
</feature>
<evidence type="ECO:0000313" key="2">
    <source>
        <dbReference type="EMBL" id="KAJ8378676.1"/>
    </source>
</evidence>
<protein>
    <submittedName>
        <fullName evidence="2">Uncharacterized protein</fullName>
    </submittedName>
</protein>
<reference evidence="2" key="1">
    <citation type="journal article" date="2023" name="Science">
        <title>Genome structures resolve the early diversification of teleost fishes.</title>
        <authorList>
            <person name="Parey E."/>
            <person name="Louis A."/>
            <person name="Montfort J."/>
            <person name="Bouchez O."/>
            <person name="Roques C."/>
            <person name="Iampietro C."/>
            <person name="Lluch J."/>
            <person name="Castinel A."/>
            <person name="Donnadieu C."/>
            <person name="Desvignes T."/>
            <person name="Floi Bucao C."/>
            <person name="Jouanno E."/>
            <person name="Wen M."/>
            <person name="Mejri S."/>
            <person name="Dirks R."/>
            <person name="Jansen H."/>
            <person name="Henkel C."/>
            <person name="Chen W.J."/>
            <person name="Zahm M."/>
            <person name="Cabau C."/>
            <person name="Klopp C."/>
            <person name="Thompson A.W."/>
            <person name="Robinson-Rechavi M."/>
            <person name="Braasch I."/>
            <person name="Lecointre G."/>
            <person name="Bobe J."/>
            <person name="Postlethwait J.H."/>
            <person name="Berthelot C."/>
            <person name="Roest Crollius H."/>
            <person name="Guiguen Y."/>
        </authorList>
    </citation>
    <scope>NUCLEOTIDE SEQUENCE</scope>
    <source>
        <strain evidence="2">NC1722</strain>
    </source>
</reference>
<dbReference type="AlphaFoldDB" id="A0AAD7RE71"/>
<accession>A0AAD7RE71</accession>
<evidence type="ECO:0000256" key="1">
    <source>
        <dbReference type="SAM" id="MobiDB-lite"/>
    </source>
</evidence>
<proteinExistence type="predicted"/>
<organism evidence="2 3">
    <name type="scientific">Aldrovandia affinis</name>
    <dbReference type="NCBI Taxonomy" id="143900"/>
    <lineage>
        <taxon>Eukaryota</taxon>
        <taxon>Metazoa</taxon>
        <taxon>Chordata</taxon>
        <taxon>Craniata</taxon>
        <taxon>Vertebrata</taxon>
        <taxon>Euteleostomi</taxon>
        <taxon>Actinopterygii</taxon>
        <taxon>Neopterygii</taxon>
        <taxon>Teleostei</taxon>
        <taxon>Notacanthiformes</taxon>
        <taxon>Halosauridae</taxon>
        <taxon>Aldrovandia</taxon>
    </lineage>
</organism>
<keyword evidence="3" id="KW-1185">Reference proteome</keyword>
<sequence>MRRRRGRSAETDPRSGATVDSIGPRAALSFWSSGGCASSETERWCRVRSPLQGTALSGQAEAHSSADDITHSALLPATHFITAHWPRPLNLSTPAGAQSNMMDY</sequence>
<dbReference type="Proteomes" id="UP001221898">
    <property type="component" value="Unassembled WGS sequence"/>
</dbReference>
<name>A0AAD7RE71_9TELE</name>
<dbReference type="EMBL" id="JAINUG010000314">
    <property type="protein sequence ID" value="KAJ8378676.1"/>
    <property type="molecule type" value="Genomic_DNA"/>
</dbReference>
<comment type="caution">
    <text evidence="2">The sequence shown here is derived from an EMBL/GenBank/DDBJ whole genome shotgun (WGS) entry which is preliminary data.</text>
</comment>
<evidence type="ECO:0000313" key="3">
    <source>
        <dbReference type="Proteomes" id="UP001221898"/>
    </source>
</evidence>
<gene>
    <name evidence="2" type="ORF">AAFF_G00237250</name>
</gene>